<gene>
    <name evidence="2" type="ORF">PLOB_00043048</name>
</gene>
<proteinExistence type="predicted"/>
<evidence type="ECO:0000313" key="3">
    <source>
        <dbReference type="Proteomes" id="UP001159405"/>
    </source>
</evidence>
<dbReference type="EMBL" id="CALNXK010000007">
    <property type="protein sequence ID" value="CAH3039191.1"/>
    <property type="molecule type" value="Genomic_DNA"/>
</dbReference>
<evidence type="ECO:0000313" key="2">
    <source>
        <dbReference type="EMBL" id="CAH3039191.1"/>
    </source>
</evidence>
<accession>A0ABN8MZ84</accession>
<dbReference type="SMART" id="SM00974">
    <property type="entry name" value="T5orf172"/>
    <property type="match status" value="1"/>
</dbReference>
<name>A0ABN8MZ84_9CNID</name>
<reference evidence="2 3" key="1">
    <citation type="submission" date="2022-05" db="EMBL/GenBank/DDBJ databases">
        <authorList>
            <consortium name="Genoscope - CEA"/>
            <person name="William W."/>
        </authorList>
    </citation>
    <scope>NUCLEOTIDE SEQUENCE [LARGE SCALE GENOMIC DNA]</scope>
</reference>
<dbReference type="Proteomes" id="UP001159405">
    <property type="component" value="Unassembled WGS sequence"/>
</dbReference>
<dbReference type="Pfam" id="PF13455">
    <property type="entry name" value="MUG113"/>
    <property type="match status" value="1"/>
</dbReference>
<dbReference type="InterPro" id="IPR018306">
    <property type="entry name" value="Phage_T5_Orf172_DNA-bd"/>
</dbReference>
<organism evidence="2 3">
    <name type="scientific">Porites lobata</name>
    <dbReference type="NCBI Taxonomy" id="104759"/>
    <lineage>
        <taxon>Eukaryota</taxon>
        <taxon>Metazoa</taxon>
        <taxon>Cnidaria</taxon>
        <taxon>Anthozoa</taxon>
        <taxon>Hexacorallia</taxon>
        <taxon>Scleractinia</taxon>
        <taxon>Fungiina</taxon>
        <taxon>Poritidae</taxon>
        <taxon>Porites</taxon>
    </lineage>
</organism>
<keyword evidence="3" id="KW-1185">Reference proteome</keyword>
<sequence length="149" mass="17101">MDDCEGYSAPPFAKVGYTNDCDRRVGELQSGNPHELRCRYTWWVTNRHRAEKKAHEALDEERLRVDCGGGTEWFTVPGGLDDIDDFAEMVRDAIVEYMQEEEDRDLAESSINLAPNQAAAKMATNYGHNNTKWRQDLKGNMLHVKYNCK</sequence>
<feature type="domain" description="Bacteriophage T5 Orf172 DNA-binding" evidence="1">
    <location>
        <begin position="7"/>
        <end position="90"/>
    </location>
</feature>
<evidence type="ECO:0000259" key="1">
    <source>
        <dbReference type="SMART" id="SM00974"/>
    </source>
</evidence>
<protein>
    <recommendedName>
        <fullName evidence="1">Bacteriophage T5 Orf172 DNA-binding domain-containing protein</fullName>
    </recommendedName>
</protein>
<comment type="caution">
    <text evidence="2">The sequence shown here is derived from an EMBL/GenBank/DDBJ whole genome shotgun (WGS) entry which is preliminary data.</text>
</comment>